<dbReference type="PANTHER" id="PTHR11748">
    <property type="entry name" value="D-LACTATE DEHYDROGENASE"/>
    <property type="match status" value="1"/>
</dbReference>
<sequence>MLAELSPPARAQRRAPSPDLIARLRQHFGERCSTSQAVLLQHGTDESAYAPQPPDAVVYVHSSEETAFVVQACARERVPLIGFGVGSSVEGHLLAVEGGVCVDFSQMNQVLAIRPGDLTATVQAGVTRGQLNAALAGTGFFFSVDPGADASIGGMVATAASGTNTVRYGTMRDNLVNLTVVTASGEVVRTASRARKSAAGYNLTQLYCGSEGTLGLITEATVRLHPHPEACAAAVVHFPSVRAAVDCVIESIQMGVPLARAEMLDALTLCAVNAHSRTTLSEHPTLFLEFSGSQAQIAEQSDTVREIAASHGGGDFAWAHLPEERSRLWTPRHHAYFACLQLKPGSRSLTTDACVPLSALAQCIEETQADLAEHGLLAPVFGHVGDGNFHCLVLVDPDSATENAAAEAFSQRLVQRALRHGGTCTGEHGVGLHKQHYLAEEHGAEGVALMRAVKQALDPHNLFNPGKVVAAAGPQHP</sequence>
<dbReference type="FunFam" id="3.30.70.2740:FF:000001">
    <property type="entry name" value="D-lactate dehydrogenase mitochondrial"/>
    <property type="match status" value="1"/>
</dbReference>
<evidence type="ECO:0000256" key="1">
    <source>
        <dbReference type="ARBA" id="ARBA00001974"/>
    </source>
</evidence>
<dbReference type="PANTHER" id="PTHR11748:SF111">
    <property type="entry name" value="D-LACTATE DEHYDROGENASE, MITOCHONDRIAL-RELATED"/>
    <property type="match status" value="1"/>
</dbReference>
<dbReference type="GO" id="GO:0004458">
    <property type="term" value="F:D-lactate dehydrogenase (cytochrome) activity"/>
    <property type="evidence" value="ECO:0007669"/>
    <property type="project" value="UniProtKB-EC"/>
</dbReference>
<reference evidence="9 10" key="1">
    <citation type="submission" date="2020-08" db="EMBL/GenBank/DDBJ databases">
        <title>Functional genomics of gut bacteria from endangered species of beetles.</title>
        <authorList>
            <person name="Carlos-Shanley C."/>
        </authorList>
    </citation>
    <scope>NUCLEOTIDE SEQUENCE [LARGE SCALE GENOMIC DNA]</scope>
    <source>
        <strain evidence="9 10">S00198</strain>
    </source>
</reference>
<dbReference type="GO" id="GO:1903457">
    <property type="term" value="P:lactate catabolic process"/>
    <property type="evidence" value="ECO:0007669"/>
    <property type="project" value="TreeGrafter"/>
</dbReference>
<dbReference type="FunFam" id="3.30.465.10:FF:000016">
    <property type="entry name" value="probable D-lactate dehydrogenase, mitochondrial"/>
    <property type="match status" value="1"/>
</dbReference>
<evidence type="ECO:0000256" key="2">
    <source>
        <dbReference type="ARBA" id="ARBA00008000"/>
    </source>
</evidence>
<accession>A0A7X0PBL5</accession>
<evidence type="ECO:0000256" key="3">
    <source>
        <dbReference type="ARBA" id="ARBA00022630"/>
    </source>
</evidence>
<dbReference type="InterPro" id="IPR006094">
    <property type="entry name" value="Oxid_FAD_bind_N"/>
</dbReference>
<keyword evidence="4" id="KW-0274">FAD</keyword>
<keyword evidence="6 9" id="KW-0560">Oxidoreductase</keyword>
<dbReference type="Proteomes" id="UP000575083">
    <property type="component" value="Unassembled WGS sequence"/>
</dbReference>
<keyword evidence="10" id="KW-1185">Reference proteome</keyword>
<name>A0A7X0PBL5_9BURK</name>
<evidence type="ECO:0000256" key="7">
    <source>
        <dbReference type="ARBA" id="ARBA00038897"/>
    </source>
</evidence>
<proteinExistence type="inferred from homology"/>
<dbReference type="InterPro" id="IPR016169">
    <property type="entry name" value="FAD-bd_PCMH_sub2"/>
</dbReference>
<dbReference type="Pfam" id="PF01565">
    <property type="entry name" value="FAD_binding_4"/>
    <property type="match status" value="1"/>
</dbReference>
<dbReference type="InterPro" id="IPR016171">
    <property type="entry name" value="Vanillyl_alc_oxidase_C-sub2"/>
</dbReference>
<comment type="caution">
    <text evidence="9">The sequence shown here is derived from an EMBL/GenBank/DDBJ whole genome shotgun (WGS) entry which is preliminary data.</text>
</comment>
<dbReference type="FunFam" id="1.10.45.10:FF:000001">
    <property type="entry name" value="D-lactate dehydrogenase mitochondrial"/>
    <property type="match status" value="1"/>
</dbReference>
<dbReference type="Gene3D" id="1.10.45.10">
    <property type="entry name" value="Vanillyl-alcohol Oxidase, Chain A, domain 4"/>
    <property type="match status" value="1"/>
</dbReference>
<dbReference type="RefSeq" id="WP_184856303.1">
    <property type="nucleotide sequence ID" value="NZ_JACHLK010000002.1"/>
</dbReference>
<evidence type="ECO:0000256" key="4">
    <source>
        <dbReference type="ARBA" id="ARBA00022827"/>
    </source>
</evidence>
<dbReference type="InterPro" id="IPR036318">
    <property type="entry name" value="FAD-bd_PCMH-like_sf"/>
</dbReference>
<dbReference type="InterPro" id="IPR004113">
    <property type="entry name" value="FAD-bd_oxidored_4_C"/>
</dbReference>
<evidence type="ECO:0000259" key="8">
    <source>
        <dbReference type="PROSITE" id="PS51387"/>
    </source>
</evidence>
<dbReference type="Pfam" id="PF02913">
    <property type="entry name" value="FAD-oxidase_C"/>
    <property type="match status" value="1"/>
</dbReference>
<feature type="domain" description="FAD-binding PCMH-type" evidence="8">
    <location>
        <begin position="50"/>
        <end position="227"/>
    </location>
</feature>
<dbReference type="Gene3D" id="3.30.70.2740">
    <property type="match status" value="1"/>
</dbReference>
<dbReference type="AlphaFoldDB" id="A0A7X0PBL5"/>
<evidence type="ECO:0000313" key="9">
    <source>
        <dbReference type="EMBL" id="MBB6558893.1"/>
    </source>
</evidence>
<evidence type="ECO:0000256" key="6">
    <source>
        <dbReference type="ARBA" id="ARBA00023002"/>
    </source>
</evidence>
<comment type="cofactor">
    <cofactor evidence="1">
        <name>FAD</name>
        <dbReference type="ChEBI" id="CHEBI:57692"/>
    </cofactor>
</comment>
<organism evidence="9 10">
    <name type="scientific">Acidovorax soli</name>
    <dbReference type="NCBI Taxonomy" id="592050"/>
    <lineage>
        <taxon>Bacteria</taxon>
        <taxon>Pseudomonadati</taxon>
        <taxon>Pseudomonadota</taxon>
        <taxon>Betaproteobacteria</taxon>
        <taxon>Burkholderiales</taxon>
        <taxon>Comamonadaceae</taxon>
        <taxon>Acidovorax</taxon>
    </lineage>
</organism>
<keyword evidence="3" id="KW-0285">Flavoprotein</keyword>
<dbReference type="GO" id="GO:0008720">
    <property type="term" value="F:D-lactate dehydrogenase (NAD+) activity"/>
    <property type="evidence" value="ECO:0007669"/>
    <property type="project" value="TreeGrafter"/>
</dbReference>
<evidence type="ECO:0000256" key="5">
    <source>
        <dbReference type="ARBA" id="ARBA00022946"/>
    </source>
</evidence>
<gene>
    <name evidence="9" type="ORF">HNP48_001557</name>
</gene>
<comment type="similarity">
    <text evidence="2">Belongs to the FAD-binding oxidoreductase/transferase type 4 family.</text>
</comment>
<dbReference type="SUPFAM" id="SSF55103">
    <property type="entry name" value="FAD-linked oxidases, C-terminal domain"/>
    <property type="match status" value="1"/>
</dbReference>
<dbReference type="EC" id="1.1.2.4" evidence="7"/>
<dbReference type="InterPro" id="IPR016164">
    <property type="entry name" value="FAD-linked_Oxase-like_C"/>
</dbReference>
<dbReference type="Gene3D" id="3.30.465.10">
    <property type="match status" value="1"/>
</dbReference>
<evidence type="ECO:0000313" key="10">
    <source>
        <dbReference type="Proteomes" id="UP000575083"/>
    </source>
</evidence>
<protein>
    <recommendedName>
        <fullName evidence="7">D-lactate dehydrogenase (cytochrome)</fullName>
        <ecNumber evidence="7">1.1.2.4</ecNumber>
    </recommendedName>
</protein>
<dbReference type="InterPro" id="IPR016166">
    <property type="entry name" value="FAD-bd_PCMH"/>
</dbReference>
<dbReference type="EMBL" id="JACHLK010000002">
    <property type="protein sequence ID" value="MBB6558893.1"/>
    <property type="molecule type" value="Genomic_DNA"/>
</dbReference>
<dbReference type="SUPFAM" id="SSF56176">
    <property type="entry name" value="FAD-binding/transporter-associated domain-like"/>
    <property type="match status" value="1"/>
</dbReference>
<keyword evidence="5" id="KW-0809">Transit peptide</keyword>
<dbReference type="GO" id="GO:0071949">
    <property type="term" value="F:FAD binding"/>
    <property type="evidence" value="ECO:0007669"/>
    <property type="project" value="InterPro"/>
</dbReference>
<dbReference type="PROSITE" id="PS51387">
    <property type="entry name" value="FAD_PCMH"/>
    <property type="match status" value="1"/>
</dbReference>